<evidence type="ECO:0000256" key="1">
    <source>
        <dbReference type="ARBA" id="ARBA00010515"/>
    </source>
</evidence>
<dbReference type="Gene3D" id="3.40.50.1820">
    <property type="entry name" value="alpha/beta hydrolase"/>
    <property type="match status" value="1"/>
</dbReference>
<dbReference type="InterPro" id="IPR029058">
    <property type="entry name" value="AB_hydrolase_fold"/>
</dbReference>
<dbReference type="RefSeq" id="WP_255391210.1">
    <property type="nucleotide sequence ID" value="NZ_CP101509.1"/>
</dbReference>
<dbReference type="Pfam" id="PF07859">
    <property type="entry name" value="Abhydrolase_3"/>
    <property type="match status" value="1"/>
</dbReference>
<feature type="active site" evidence="3">
    <location>
        <position position="160"/>
    </location>
</feature>
<gene>
    <name evidence="5" type="ORF">NNL38_23015</name>
</gene>
<dbReference type="PANTHER" id="PTHR48081:SF8">
    <property type="entry name" value="ALPHA_BETA HYDROLASE FOLD-3 DOMAIN-CONTAINING PROTEIN-RELATED"/>
    <property type="match status" value="1"/>
</dbReference>
<dbReference type="PANTHER" id="PTHR48081">
    <property type="entry name" value="AB HYDROLASE SUPERFAMILY PROTEIN C4A8.06C"/>
    <property type="match status" value="1"/>
</dbReference>
<evidence type="ECO:0000256" key="3">
    <source>
        <dbReference type="PROSITE-ProRule" id="PRU10038"/>
    </source>
</evidence>
<proteinExistence type="inferred from homology"/>
<dbReference type="SUPFAM" id="SSF53474">
    <property type="entry name" value="alpha/beta-Hydrolases"/>
    <property type="match status" value="1"/>
</dbReference>
<evidence type="ECO:0000313" key="6">
    <source>
        <dbReference type="Proteomes" id="UP001057998"/>
    </source>
</evidence>
<dbReference type="GO" id="GO:0016787">
    <property type="term" value="F:hydrolase activity"/>
    <property type="evidence" value="ECO:0007669"/>
    <property type="project" value="UniProtKB-KW"/>
</dbReference>
<protein>
    <submittedName>
        <fullName evidence="5">Alpha/beta hydrolase</fullName>
    </submittedName>
</protein>
<dbReference type="InterPro" id="IPR013094">
    <property type="entry name" value="AB_hydrolase_3"/>
</dbReference>
<evidence type="ECO:0000256" key="2">
    <source>
        <dbReference type="ARBA" id="ARBA00022801"/>
    </source>
</evidence>
<accession>A0ABY5GL95</accession>
<dbReference type="Proteomes" id="UP001057998">
    <property type="component" value="Chromosome 2"/>
</dbReference>
<dbReference type="InterPro" id="IPR033140">
    <property type="entry name" value="Lipase_GDXG_put_SER_AS"/>
</dbReference>
<evidence type="ECO:0000313" key="5">
    <source>
        <dbReference type="EMBL" id="UTV29879.1"/>
    </source>
</evidence>
<name>A0ABY5GL95_9GAMM</name>
<comment type="similarity">
    <text evidence="1">Belongs to the 'GDXG' lipolytic enzyme family.</text>
</comment>
<sequence length="322" mass="35908">MATLPQPLQIWLEQFNTLLRQSEQAGIAPSPALARQGLAGLTAQFVPHAPDIARVVDGTISQSAIPCRIYHPEPDSELPVMLFFHGGGHMCGDLDVYDPICRKLAHYSQAIVVSIDYRLAPEHPYPAGLTDASLSLCQLFPTLDHYQCRYRNKVILAGDSAGGALAATVIQSQSSSQGTAQGSPRPNSFPKVDKLVLIYPSLDYTLTADSLRENSTGYVLETKKIDWYFQQYLQQRECRESVSPLYGEINLNHPETLVITAGFCPIKDDGLHYRLRLQRAGIPCQHLHLKDMIHAYLNLETLVPNACDMTYQSIREFIQPHH</sequence>
<keyword evidence="2 5" id="KW-0378">Hydrolase</keyword>
<feature type="domain" description="Alpha/beta hydrolase fold-3" evidence="4">
    <location>
        <begin position="81"/>
        <end position="297"/>
    </location>
</feature>
<dbReference type="PROSITE" id="PS01174">
    <property type="entry name" value="LIPASE_GDXG_SER"/>
    <property type="match status" value="1"/>
</dbReference>
<dbReference type="EMBL" id="CP101509">
    <property type="protein sequence ID" value="UTV29879.1"/>
    <property type="molecule type" value="Genomic_DNA"/>
</dbReference>
<dbReference type="InterPro" id="IPR050300">
    <property type="entry name" value="GDXG_lipolytic_enzyme"/>
</dbReference>
<evidence type="ECO:0000259" key="4">
    <source>
        <dbReference type="Pfam" id="PF07859"/>
    </source>
</evidence>
<keyword evidence="6" id="KW-1185">Reference proteome</keyword>
<reference evidence="5" key="1">
    <citation type="submission" date="2022-07" db="EMBL/GenBank/DDBJ databases">
        <title>Genome sequencing of Photobacterium atrarenae GJH2-4.</title>
        <authorList>
            <person name="Park S.-J."/>
        </authorList>
    </citation>
    <scope>NUCLEOTIDE SEQUENCE</scope>
    <source>
        <strain evidence="5">GJH2-4</strain>
    </source>
</reference>
<organism evidence="5 6">
    <name type="scientific">Photobacterium atrarenae</name>
    <dbReference type="NCBI Taxonomy" id="865757"/>
    <lineage>
        <taxon>Bacteria</taxon>
        <taxon>Pseudomonadati</taxon>
        <taxon>Pseudomonadota</taxon>
        <taxon>Gammaproteobacteria</taxon>
        <taxon>Vibrionales</taxon>
        <taxon>Vibrionaceae</taxon>
        <taxon>Photobacterium</taxon>
    </lineage>
</organism>